<reference evidence="1 2" key="1">
    <citation type="submission" date="2020-08" db="EMBL/GenBank/DDBJ databases">
        <title>Sequencing the genomes of 1000 actinobacteria strains.</title>
        <authorList>
            <person name="Klenk H.-P."/>
        </authorList>
    </citation>
    <scope>NUCLEOTIDE SEQUENCE [LARGE SCALE GENOMIC DNA]</scope>
    <source>
        <strain evidence="1 2">DSM 105498</strain>
    </source>
</reference>
<gene>
    <name evidence="1" type="ORF">FHU40_001220</name>
</gene>
<dbReference type="EMBL" id="JACHWR010000001">
    <property type="protein sequence ID" value="MBB3041419.1"/>
    <property type="molecule type" value="Genomic_DNA"/>
</dbReference>
<evidence type="ECO:0000313" key="1">
    <source>
        <dbReference type="EMBL" id="MBB3041419.1"/>
    </source>
</evidence>
<sequence>MDEPYRPTVRTQAALEEVWRHLMGPWGFDRRSIWLLRVDADHRPIPVVTEITECEDRPGPELVRQLGDLLRGLDDDDPGGSFAFLLSRPGAGIEEDDRVWARCLLEAGAASGVRLEMLHLATDAGTVPLPPDELVPLRTA</sequence>
<accession>A0A7W4YZQ2</accession>
<evidence type="ECO:0000313" key="2">
    <source>
        <dbReference type="Proteomes" id="UP000589626"/>
    </source>
</evidence>
<keyword evidence="2" id="KW-1185">Reference proteome</keyword>
<dbReference type="Proteomes" id="UP000589626">
    <property type="component" value="Unassembled WGS sequence"/>
</dbReference>
<comment type="caution">
    <text evidence="1">The sequence shown here is derived from an EMBL/GenBank/DDBJ whole genome shotgun (WGS) entry which is preliminary data.</text>
</comment>
<dbReference type="AlphaFoldDB" id="A0A7W4YZQ2"/>
<protein>
    <submittedName>
        <fullName evidence="1">Uncharacterized protein</fullName>
    </submittedName>
</protein>
<proteinExistence type="predicted"/>
<name>A0A7W4YZQ2_9ACTN</name>
<organism evidence="1 2">
    <name type="scientific">Nocardioides soli</name>
    <dbReference type="NCBI Taxonomy" id="1036020"/>
    <lineage>
        <taxon>Bacteria</taxon>
        <taxon>Bacillati</taxon>
        <taxon>Actinomycetota</taxon>
        <taxon>Actinomycetes</taxon>
        <taxon>Propionibacteriales</taxon>
        <taxon>Nocardioidaceae</taxon>
        <taxon>Nocardioides</taxon>
    </lineage>
</organism>
<dbReference type="RefSeq" id="WP_183591320.1">
    <property type="nucleotide sequence ID" value="NZ_JACHWR010000001.1"/>
</dbReference>